<accession>A0A1T4KV48</accession>
<dbReference type="Proteomes" id="UP000190389">
    <property type="component" value="Unassembled WGS sequence"/>
</dbReference>
<dbReference type="STRING" id="171291.SAMN02745154_00207"/>
<dbReference type="RefSeq" id="WP_078746956.1">
    <property type="nucleotide sequence ID" value="NZ_FUXF01000004.1"/>
</dbReference>
<proteinExistence type="predicted"/>
<name>A0A1T4KV48_9BACT</name>
<keyword evidence="2" id="KW-1185">Reference proteome</keyword>
<evidence type="ECO:0000313" key="2">
    <source>
        <dbReference type="Proteomes" id="UP000190389"/>
    </source>
</evidence>
<dbReference type="EMBL" id="FUXF01000004">
    <property type="protein sequence ID" value="SJZ46291.1"/>
    <property type="molecule type" value="Genomic_DNA"/>
</dbReference>
<organism evidence="1 2">
    <name type="scientific">Mycoplasmopsis verecunda</name>
    <dbReference type="NCBI Taxonomy" id="171291"/>
    <lineage>
        <taxon>Bacteria</taxon>
        <taxon>Bacillati</taxon>
        <taxon>Mycoplasmatota</taxon>
        <taxon>Mycoplasmoidales</taxon>
        <taxon>Metamycoplasmataceae</taxon>
        <taxon>Mycoplasmopsis</taxon>
    </lineage>
</organism>
<sequence>MIKLSQDNNKLVDKNICIRINNFINSKPILLCNQDIIDYIKLYNGFTIYSEVNKHITSGFIVAIKNIYKKKIKLQNISLDETDALLIIINEIVRNYNCEIGLWYDEVNSIIYIDEIIILNDINKAIKIASKNNQEVICDLQNQIEIII</sequence>
<dbReference type="AlphaFoldDB" id="A0A1T4KV48"/>
<evidence type="ECO:0000313" key="1">
    <source>
        <dbReference type="EMBL" id="SJZ46291.1"/>
    </source>
</evidence>
<gene>
    <name evidence="1" type="ORF">SAMN02745154_00207</name>
</gene>
<protein>
    <submittedName>
        <fullName evidence="1">Uncharacterized protein</fullName>
    </submittedName>
</protein>
<reference evidence="2" key="1">
    <citation type="submission" date="2017-02" db="EMBL/GenBank/DDBJ databases">
        <authorList>
            <person name="Varghese N."/>
            <person name="Submissions S."/>
        </authorList>
    </citation>
    <scope>NUCLEOTIDE SEQUENCE [LARGE SCALE GENOMIC DNA]</scope>
    <source>
        <strain evidence="2">ATCC 27862</strain>
    </source>
</reference>